<evidence type="ECO:0000256" key="1">
    <source>
        <dbReference type="ARBA" id="ARBA00011073"/>
    </source>
</evidence>
<feature type="active site" description="Charge relay system" evidence="6 7">
    <location>
        <position position="832"/>
    </location>
</feature>
<evidence type="ECO:0000313" key="12">
    <source>
        <dbReference type="Proteomes" id="UP000008022"/>
    </source>
</evidence>
<feature type="active site" description="Charge relay system" evidence="7">
    <location>
        <position position="1457"/>
    </location>
</feature>
<accession>A0A0E0NCU5</accession>
<feature type="active site" description="Charge relay system" evidence="7">
    <location>
        <position position="104"/>
    </location>
</feature>
<dbReference type="InterPro" id="IPR015500">
    <property type="entry name" value="Peptidase_S8_subtilisin-rel"/>
</dbReference>
<dbReference type="InterPro" id="IPR023828">
    <property type="entry name" value="Peptidase_S8_Ser-AS"/>
</dbReference>
<dbReference type="GO" id="GO:0006508">
    <property type="term" value="P:proteolysis"/>
    <property type="evidence" value="ECO:0007669"/>
    <property type="project" value="UniProtKB-KW"/>
</dbReference>
<evidence type="ECO:0000259" key="8">
    <source>
        <dbReference type="Pfam" id="PF00082"/>
    </source>
</evidence>
<feature type="domain" description="Peptidase S8/S53" evidence="8">
    <location>
        <begin position="753"/>
        <end position="1183"/>
    </location>
</feature>
<reference evidence="11" key="2">
    <citation type="submission" date="2015-06" db="UniProtKB">
        <authorList>
            <consortium name="EnsemblPlants"/>
        </authorList>
    </citation>
    <scope>IDENTIFICATION</scope>
</reference>
<dbReference type="Gene3D" id="2.60.40.2310">
    <property type="match status" value="1"/>
</dbReference>
<dbReference type="PROSITE" id="PS51892">
    <property type="entry name" value="SUBTILASE"/>
    <property type="match status" value="3"/>
</dbReference>
<dbReference type="STRING" id="4529.A0A0E0NCU5"/>
<dbReference type="InterPro" id="IPR036852">
    <property type="entry name" value="Peptidase_S8/S53_dom_sf"/>
</dbReference>
<dbReference type="PROSITE" id="PS00137">
    <property type="entry name" value="SUBTILASE_HIS"/>
    <property type="match status" value="1"/>
</dbReference>
<name>A0A0E0NCU5_ORYRU</name>
<dbReference type="EnsemblPlants" id="ORUFI02G11790.1">
    <property type="protein sequence ID" value="ORUFI02G11790.1"/>
    <property type="gene ID" value="ORUFI02G11790"/>
</dbReference>
<dbReference type="Pfam" id="PF17766">
    <property type="entry name" value="fn3_6"/>
    <property type="match status" value="2"/>
</dbReference>
<feature type="domain" description="Subtilisin-like protease fibronectin type-III" evidence="10">
    <location>
        <begin position="552"/>
        <end position="648"/>
    </location>
</feature>
<feature type="active site" description="Charge relay system" evidence="6 7">
    <location>
        <position position="762"/>
    </location>
</feature>
<dbReference type="InterPro" id="IPR037045">
    <property type="entry name" value="S8pro/Inhibitor_I9_sf"/>
</dbReference>
<feature type="active site" description="Charge relay system" evidence="6 7">
    <location>
        <position position="1147"/>
    </location>
</feature>
<dbReference type="InterPro" id="IPR045051">
    <property type="entry name" value="SBT"/>
</dbReference>
<organism evidence="11 12">
    <name type="scientific">Oryza rufipogon</name>
    <name type="common">Brownbeard rice</name>
    <name type="synonym">Asian wild rice</name>
    <dbReference type="NCBI Taxonomy" id="4529"/>
    <lineage>
        <taxon>Eukaryota</taxon>
        <taxon>Viridiplantae</taxon>
        <taxon>Streptophyta</taxon>
        <taxon>Embryophyta</taxon>
        <taxon>Tracheophyta</taxon>
        <taxon>Spermatophyta</taxon>
        <taxon>Magnoliopsida</taxon>
        <taxon>Liliopsida</taxon>
        <taxon>Poales</taxon>
        <taxon>Poaceae</taxon>
        <taxon>BOP clade</taxon>
        <taxon>Oryzoideae</taxon>
        <taxon>Oryzeae</taxon>
        <taxon>Oryzinae</taxon>
        <taxon>Oryza</taxon>
    </lineage>
</organism>
<evidence type="ECO:0000256" key="7">
    <source>
        <dbReference type="PROSITE-ProRule" id="PRU01240"/>
    </source>
</evidence>
<protein>
    <recommendedName>
        <fullName evidence="13">Subtilisin-like protease</fullName>
    </recommendedName>
</protein>
<keyword evidence="3" id="KW-0732">Signal</keyword>
<feature type="domain" description="Inhibitor I9" evidence="9">
    <location>
        <begin position="650"/>
        <end position="724"/>
    </location>
</feature>
<dbReference type="Gene3D" id="3.50.30.30">
    <property type="match status" value="3"/>
</dbReference>
<dbReference type="InterPro" id="IPR022398">
    <property type="entry name" value="Peptidase_S8_His-AS"/>
</dbReference>
<evidence type="ECO:0000256" key="6">
    <source>
        <dbReference type="PIRSR" id="PIRSR615500-1"/>
    </source>
</evidence>
<feature type="domain" description="Subtilisin-like protease fibronectin type-III" evidence="10">
    <location>
        <begin position="1253"/>
        <end position="1342"/>
    </location>
</feature>
<evidence type="ECO:0000256" key="2">
    <source>
        <dbReference type="ARBA" id="ARBA00022670"/>
    </source>
</evidence>
<feature type="domain" description="Inhibitor I9" evidence="9">
    <location>
        <begin position="4"/>
        <end position="58"/>
    </location>
</feature>
<evidence type="ECO:0000313" key="11">
    <source>
        <dbReference type="EnsemblPlants" id="ORUFI02G11790.1"/>
    </source>
</evidence>
<comment type="similarity">
    <text evidence="1 7">Belongs to the peptidase S8 family.</text>
</comment>
<feature type="domain" description="Peptidase S8/S53" evidence="8">
    <location>
        <begin position="1448"/>
        <end position="1876"/>
    </location>
</feature>
<evidence type="ECO:0000259" key="9">
    <source>
        <dbReference type="Pfam" id="PF05922"/>
    </source>
</evidence>
<feature type="active site" description="Charge relay system" evidence="7">
    <location>
        <position position="492"/>
    </location>
</feature>
<dbReference type="GO" id="GO:0004252">
    <property type="term" value="F:serine-type endopeptidase activity"/>
    <property type="evidence" value="ECO:0007669"/>
    <property type="project" value="UniProtKB-UniRule"/>
</dbReference>
<reference evidence="12" key="1">
    <citation type="submission" date="2013-06" db="EMBL/GenBank/DDBJ databases">
        <authorList>
            <person name="Zhao Q."/>
        </authorList>
    </citation>
    <scope>NUCLEOTIDE SEQUENCE</scope>
    <source>
        <strain evidence="12">cv. W1943</strain>
    </source>
</reference>
<dbReference type="InterPro" id="IPR010259">
    <property type="entry name" value="S8pro/Inhibitor_I9"/>
</dbReference>
<feature type="active site" description="Charge relay system" evidence="7">
    <location>
        <position position="173"/>
    </location>
</feature>
<dbReference type="FunFam" id="3.40.50.200:FF:000006">
    <property type="entry name" value="Subtilisin-like protease SBT1.5"/>
    <property type="match status" value="2"/>
</dbReference>
<feature type="domain" description="Inhibitor I9" evidence="9">
    <location>
        <begin position="1345"/>
        <end position="1422"/>
    </location>
</feature>
<dbReference type="InterPro" id="IPR000209">
    <property type="entry name" value="Peptidase_S8/S53_dom"/>
</dbReference>
<dbReference type="Pfam" id="PF05922">
    <property type="entry name" value="Inhibitor_I9"/>
    <property type="match status" value="3"/>
</dbReference>
<proteinExistence type="inferred from homology"/>
<dbReference type="PANTHER" id="PTHR10795">
    <property type="entry name" value="PROPROTEIN CONVERTASE SUBTILISIN/KEXIN"/>
    <property type="match status" value="1"/>
</dbReference>
<dbReference type="Gramene" id="ORUFI02G11790.1">
    <property type="protein sequence ID" value="ORUFI02G11790.1"/>
    <property type="gene ID" value="ORUFI02G11790"/>
</dbReference>
<evidence type="ECO:0000256" key="5">
    <source>
        <dbReference type="ARBA" id="ARBA00022825"/>
    </source>
</evidence>
<keyword evidence="2 7" id="KW-0645">Protease</keyword>
<dbReference type="InterPro" id="IPR034197">
    <property type="entry name" value="Peptidases_S8_3"/>
</dbReference>
<dbReference type="CDD" id="cd04852">
    <property type="entry name" value="Peptidases_S8_3"/>
    <property type="match status" value="3"/>
</dbReference>
<dbReference type="HOGENOM" id="CLU_000625_8_1_1"/>
<dbReference type="CDD" id="cd02120">
    <property type="entry name" value="PA_subtilisin_like"/>
    <property type="match status" value="3"/>
</dbReference>
<dbReference type="PROSITE" id="PS00138">
    <property type="entry name" value="SUBTILASE_SER"/>
    <property type="match status" value="3"/>
</dbReference>
<dbReference type="SUPFAM" id="SSF52743">
    <property type="entry name" value="Subtilisin-like"/>
    <property type="match status" value="3"/>
</dbReference>
<dbReference type="Gene3D" id="3.30.70.80">
    <property type="entry name" value="Peptidase S8 propeptide/proteinase inhibitor I9"/>
    <property type="match status" value="3"/>
</dbReference>
<dbReference type="Proteomes" id="UP000008022">
    <property type="component" value="Unassembled WGS sequence"/>
</dbReference>
<keyword evidence="5 7" id="KW-0720">Serine protease</keyword>
<feature type="active site" description="Charge relay system" evidence="7">
    <location>
        <position position="1847"/>
    </location>
</feature>
<evidence type="ECO:0008006" key="13">
    <source>
        <dbReference type="Google" id="ProtNLM"/>
    </source>
</evidence>
<evidence type="ECO:0000259" key="10">
    <source>
        <dbReference type="Pfam" id="PF17766"/>
    </source>
</evidence>
<sequence length="1878" mass="199783">MGEKKHDDPFVVTASHHDMLASVLGSKDEAMRSIVYSYKHGFSGFAAMLTESQAEEIAGNVNPNIYHQAHTTRSWDFLGLNYYEQSGLLKKANYGEDVIVGVIDSGIWPESESFNDSGYSSVPTRWKGKCQTGMAFNATSCNRKIIGARWYSGGIQDESLKGEYLSPRDANGHGTHTASTIVGGQVWNASHKRGGLAAGSAHGGAPRARVAVYKACWGAAGGGISCSNAAVLAAIDDAINDGVDVLSLSIGGPVEYLSSRHAVARGIPVVFSAGNDGPTPQTVGSTLPWVITVAASTIDRTFPTVISLGNKEKLVGQSLYYKATAKSGKFEMLVDGGFSCDKETLALINVTGKIVLCSAPLQAKLNPPRLMLPAIIGDVANAGAAGLIFAQYTVNILEDLDACNGSMPCVLVDYEIANRIRSYVASTRMPVVEVSPAMTVVGSGVLSPRVAAFSSRGPSTLFPGILKPDIAAPGVSILAALGDSYEFMSGTSMACPHVSAVVALLKMVHPDWSPAMIKSAIVTTDPREYAKFYNCSINPKDECKSYMRQLYQLNLPSIVVPDLKYSVTVWRTIINVGVAEATYHAMLEAPVGMTMSVEPSVIKFTNGGSRSVTFKVTFTTRQRVQGGYTFGSLTWQDGITHSVRIPIALYIVYMGEKKHDDPSVVTASHHDTLTSVLGSKDGAMKSIVYSYKHGFSGFAAMLTESQAEELARLPEVISVKPNTYHQAQTTRSWDFLGLNYNEQSGLLKKAKNGEDVIVGVIDSGIWPESRSFDDNGYSPVPARWKGKCQTGAAFNATTGCNRKIIGVRWYSGGIPDENLKGEYMSARDLGGHGTHVASTIVGGQVRNVSHRQGGALAAGTARGGAPRARVAVYKVCWGLRAQCGGAAILAAIDDAMNDGVDVLSLSIGGAGEHYETLHAVARGIPVVFGGGNDGPTPQIVRNTVPWVITVAASTIDRAFPTVISLGNNKKFVGQSLYYNATASSTKFQMLVDGSSCDTQTLASINITSKVVLCSPPSLMPPRLSLGDIIGRVIKAGANGLIFVQYSVSNALDFLNACSRASVPCVLVDYEITRRIESYMTSTSTPMVKVSSAMTVVGSGVLSPRIAAFSSRGPSSLFPGILKPDIAAPGVSILAAVGDSYELKSGTSMACPHVSAVVALLKMVHPDWSPAMIKSAIVTTASVTDRFGMPIQAEAVPRKVADPFDFGGGHIEPNKAIDPGLVYDIDPSHYTKFFNCTLPEAEDDCESYMEQIYQLNLPSIAVPNLKDSVTVWRTVTNVGEAEATYHAALEAPVGMTMSVEPSVITFTRGGSRSVTFKVTFTTTQRVQGGYTFGSLTWLDGNTHSLYIVYMGEKKHDDPSVVTASHHDALTSVFESKDEAMKSIVYSYKHGFSGFAAMLTESQADEVEKLPGVVSVKPNTYHKAHTTRSWDFLGLNYYEQSSLLKKAKYGEDVIVGVVDTGIWPTSRSFDDNGYGPVPARWKGKCQTGADFNATSCNRKIIGARWYSGDIPDELLKGEYMSPRDLSGHGTHAASTIVGGQVWNASHRQSGLAAGVARGGAPRARLAVYKACWGDTDRNATCGDASVLAAIDDAINDGVDVLSLSLGGYGEVAGTLHAVARGITVVFAGGNEGPVPQSVSNAVPWVITVAASTIDRSFPTVVSLGNKEKLVGQSLNYNATMNSSNFHMLVDGQRCDEDSLASVNITGKIVLCSAPLEAANSSPNSAFAATFVAVVKRRAKGLIYAQYSANVLVGFEDYCHLYLPASCVLVDYEIASRIASYAKSTRKSVVKISRVVSMVGNGVLAPRIAMFSSRGPSNEFPAILKPDISAPGVSILAAVGDSYKFMSGTSMACPHVSAVAALLKSVHPYWSPAMIKSAIHR</sequence>
<feature type="domain" description="Peptidase S8/S53" evidence="8">
    <location>
        <begin position="95"/>
        <end position="525"/>
    </location>
</feature>
<evidence type="ECO:0000256" key="3">
    <source>
        <dbReference type="ARBA" id="ARBA00022729"/>
    </source>
</evidence>
<evidence type="ECO:0000256" key="4">
    <source>
        <dbReference type="ARBA" id="ARBA00022801"/>
    </source>
</evidence>
<dbReference type="Gene3D" id="3.40.50.200">
    <property type="entry name" value="Peptidase S8/S53 domain"/>
    <property type="match status" value="3"/>
</dbReference>
<dbReference type="FunFam" id="3.30.70.80:FF:000002">
    <property type="entry name" value="Subtilisin-like protease SBT5.3"/>
    <property type="match status" value="2"/>
</dbReference>
<feature type="active site" description="Charge relay system" evidence="7">
    <location>
        <position position="1526"/>
    </location>
</feature>
<keyword evidence="4 7" id="KW-0378">Hydrolase</keyword>
<dbReference type="eggNOG" id="ENOG502QSF0">
    <property type="taxonomic scope" value="Eukaryota"/>
</dbReference>
<keyword evidence="12" id="KW-1185">Reference proteome</keyword>
<dbReference type="InterPro" id="IPR041469">
    <property type="entry name" value="Subtilisin-like_FN3"/>
</dbReference>
<dbReference type="Pfam" id="PF00082">
    <property type="entry name" value="Peptidase_S8"/>
    <property type="match status" value="3"/>
</dbReference>
<dbReference type="PRINTS" id="PR00723">
    <property type="entry name" value="SUBTILISIN"/>
</dbReference>